<proteinExistence type="predicted"/>
<accession>A0A914W843</accession>
<protein>
    <submittedName>
        <fullName evidence="2">Uncharacterized protein</fullName>
    </submittedName>
</protein>
<evidence type="ECO:0000313" key="2">
    <source>
        <dbReference type="WBParaSite" id="PSAMB.scaffold349size55390.g4998.t1"/>
    </source>
</evidence>
<name>A0A914W843_9BILA</name>
<evidence type="ECO:0000313" key="1">
    <source>
        <dbReference type="Proteomes" id="UP000887566"/>
    </source>
</evidence>
<dbReference type="WBParaSite" id="PSAMB.scaffold349size55390.g4998.t1">
    <property type="protein sequence ID" value="PSAMB.scaffold349size55390.g4998.t1"/>
    <property type="gene ID" value="PSAMB.scaffold349size55390.g4998"/>
</dbReference>
<dbReference type="GO" id="GO:0051015">
    <property type="term" value="F:actin filament binding"/>
    <property type="evidence" value="ECO:0007669"/>
    <property type="project" value="InterPro"/>
</dbReference>
<dbReference type="GO" id="GO:0003774">
    <property type="term" value="F:cytoskeletal motor activity"/>
    <property type="evidence" value="ECO:0007669"/>
    <property type="project" value="InterPro"/>
</dbReference>
<keyword evidence="1" id="KW-1185">Reference proteome</keyword>
<sequence>MPSSGADFSSEFGRKVWAPDPLNGFFLGRIVDIGADSILVAAVNDSRSQPISASYDAVFPAEDDERKDVDDNCKDLESFHLQYALHSWFSHSH</sequence>
<dbReference type="GO" id="GO:0005524">
    <property type="term" value="F:ATP binding"/>
    <property type="evidence" value="ECO:0007669"/>
    <property type="project" value="InterPro"/>
</dbReference>
<dbReference type="Proteomes" id="UP000887566">
    <property type="component" value="Unplaced"/>
</dbReference>
<dbReference type="AlphaFoldDB" id="A0A914W843"/>
<reference evidence="2" key="1">
    <citation type="submission" date="2022-11" db="UniProtKB">
        <authorList>
            <consortium name="WormBaseParasite"/>
        </authorList>
    </citation>
    <scope>IDENTIFICATION</scope>
</reference>
<dbReference type="Gene3D" id="2.30.30.360">
    <property type="entry name" value="Myosin S1 fragment, N-terminal"/>
    <property type="match status" value="1"/>
</dbReference>
<dbReference type="InterPro" id="IPR008989">
    <property type="entry name" value="Myosin_S1_N"/>
</dbReference>
<organism evidence="1 2">
    <name type="scientific">Plectus sambesii</name>
    <dbReference type="NCBI Taxonomy" id="2011161"/>
    <lineage>
        <taxon>Eukaryota</taxon>
        <taxon>Metazoa</taxon>
        <taxon>Ecdysozoa</taxon>
        <taxon>Nematoda</taxon>
        <taxon>Chromadorea</taxon>
        <taxon>Plectida</taxon>
        <taxon>Plectina</taxon>
        <taxon>Plectoidea</taxon>
        <taxon>Plectidae</taxon>
        <taxon>Plectus</taxon>
    </lineage>
</organism>